<evidence type="ECO:0000313" key="3">
    <source>
        <dbReference type="Proteomes" id="UP001155840"/>
    </source>
</evidence>
<reference evidence="2" key="1">
    <citation type="submission" date="2020-03" db="EMBL/GenBank/DDBJ databases">
        <title>Ferranicluibacter endophyticum gen. nov., sp. nov., a new genus isolated from Rubus ulmifolius Schott. stem.</title>
        <authorList>
            <person name="Roca-Couso R."/>
            <person name="Flores-Felix J.D."/>
            <person name="Igual J.M."/>
            <person name="Rivas R."/>
        </authorList>
    </citation>
    <scope>NUCLEOTIDE SEQUENCE</scope>
    <source>
        <strain evidence="2">CRRU44</strain>
    </source>
</reference>
<evidence type="ECO:0000313" key="2">
    <source>
        <dbReference type="EMBL" id="NHT75715.1"/>
    </source>
</evidence>
<proteinExistence type="predicted"/>
<evidence type="ECO:0000256" key="1">
    <source>
        <dbReference type="SAM" id="MobiDB-lite"/>
    </source>
</evidence>
<protein>
    <submittedName>
        <fullName evidence="2">Uncharacterized protein</fullName>
    </submittedName>
</protein>
<comment type="caution">
    <text evidence="2">The sequence shown here is derived from an EMBL/GenBank/DDBJ whole genome shotgun (WGS) entry which is preliminary data.</text>
</comment>
<dbReference type="RefSeq" id="WP_110801636.1">
    <property type="nucleotide sequence ID" value="NZ_JAANCM010000003.1"/>
</dbReference>
<name>A0AA43ZDB1_9HYPH</name>
<sequence length="197" mass="21899">MRKTQPNFVVEYKGGRRQKSSPKTSIWGAVDFTKLTSEIEYDLPPEVRSDVADINNGGGQHPAEHHMPNKDLVAADVEIGGRPASLAEPSLTSDVGGERRGRILEAVHTQSEEIASPASEHRVLEHGSDGEPRPEDHQHGPMFVSRDGSEPALSAEPVSRRQLAALESENRELKRLLVERLTEENHCLEKMLERFLD</sequence>
<dbReference type="Proteomes" id="UP001155840">
    <property type="component" value="Unassembled WGS sequence"/>
</dbReference>
<feature type="region of interest" description="Disordered" evidence="1">
    <location>
        <begin position="109"/>
        <end position="159"/>
    </location>
</feature>
<accession>A0AA43ZDB1</accession>
<dbReference type="AlphaFoldDB" id="A0AA43ZDB1"/>
<keyword evidence="3" id="KW-1185">Reference proteome</keyword>
<organism evidence="2 3">
    <name type="scientific">Ferranicluibacter rubi</name>
    <dbReference type="NCBI Taxonomy" id="2715133"/>
    <lineage>
        <taxon>Bacteria</taxon>
        <taxon>Pseudomonadati</taxon>
        <taxon>Pseudomonadota</taxon>
        <taxon>Alphaproteobacteria</taxon>
        <taxon>Hyphomicrobiales</taxon>
        <taxon>Rhizobiaceae</taxon>
        <taxon>Ferranicluibacter</taxon>
    </lineage>
</organism>
<dbReference type="EMBL" id="JAANCM010000003">
    <property type="protein sequence ID" value="NHT75715.1"/>
    <property type="molecule type" value="Genomic_DNA"/>
</dbReference>
<feature type="compositionally biased region" description="Basic and acidic residues" evidence="1">
    <location>
        <begin position="119"/>
        <end position="139"/>
    </location>
</feature>
<gene>
    <name evidence="2" type="ORF">G8E10_08155</name>
</gene>